<dbReference type="AlphaFoldDB" id="A0A0R3T1R5"/>
<gene>
    <name evidence="2" type="ORF">HNAJ_LOCUS830</name>
</gene>
<organism evidence="4">
    <name type="scientific">Rodentolepis nana</name>
    <name type="common">Dwarf tapeworm</name>
    <name type="synonym">Hymenolepis nana</name>
    <dbReference type="NCBI Taxonomy" id="102285"/>
    <lineage>
        <taxon>Eukaryota</taxon>
        <taxon>Metazoa</taxon>
        <taxon>Spiralia</taxon>
        <taxon>Lophotrochozoa</taxon>
        <taxon>Platyhelminthes</taxon>
        <taxon>Cestoda</taxon>
        <taxon>Eucestoda</taxon>
        <taxon>Cyclophyllidea</taxon>
        <taxon>Hymenolepididae</taxon>
        <taxon>Rodentolepis</taxon>
    </lineage>
</organism>
<proteinExistence type="predicted"/>
<keyword evidence="3" id="KW-1185">Reference proteome</keyword>
<protein>
    <submittedName>
        <fullName evidence="2 4">Uncharacterized protein</fullName>
    </submittedName>
</protein>
<feature type="compositionally biased region" description="Low complexity" evidence="1">
    <location>
        <begin position="1"/>
        <end position="15"/>
    </location>
</feature>
<feature type="region of interest" description="Disordered" evidence="1">
    <location>
        <begin position="217"/>
        <end position="243"/>
    </location>
</feature>
<reference evidence="2 3" key="2">
    <citation type="submission" date="2018-11" db="EMBL/GenBank/DDBJ databases">
        <authorList>
            <consortium name="Pathogen Informatics"/>
        </authorList>
    </citation>
    <scope>NUCLEOTIDE SEQUENCE [LARGE SCALE GENOMIC DNA]</scope>
</reference>
<evidence type="ECO:0000313" key="4">
    <source>
        <dbReference type="WBParaSite" id="HNAJ_0000083001-mRNA-1"/>
    </source>
</evidence>
<feature type="region of interest" description="Disordered" evidence="1">
    <location>
        <begin position="58"/>
        <end position="81"/>
    </location>
</feature>
<evidence type="ECO:0000313" key="3">
    <source>
        <dbReference type="Proteomes" id="UP000278807"/>
    </source>
</evidence>
<evidence type="ECO:0000313" key="2">
    <source>
        <dbReference type="EMBL" id="VDN96689.1"/>
    </source>
</evidence>
<sequence length="275" mass="30728">MVISSSSDSEASSSAFGVQTPQRRGIGGLVKRQRNSLTCLDGFPRGGGQEEVVALSRARSTQLRSKNETPPALSTANIQQPLPPNTLPSASQLLFIRFRNLGFKATCAYSMIGIFTGISYRPKTQSVYSASFVLVTCDHFSFALISQNKSMNSHAASTEDLFHLPELWQQQNSHHQFPHRNSPLCQRSDSTYAWQDEGSGGMTSHFPLPAYHLSDTEMPSQLPLSTSHHHLPAPPHPRRVTNRLKRRRRAFGERFYTFDSRYLPPQSTSTLQPQQ</sequence>
<accession>A0A0R3T1R5</accession>
<dbReference type="WBParaSite" id="HNAJ_0000083001-mRNA-1">
    <property type="protein sequence ID" value="HNAJ_0000083001-mRNA-1"/>
    <property type="gene ID" value="HNAJ_0000083001"/>
</dbReference>
<reference evidence="4" key="1">
    <citation type="submission" date="2017-02" db="UniProtKB">
        <authorList>
            <consortium name="WormBaseParasite"/>
        </authorList>
    </citation>
    <scope>IDENTIFICATION</scope>
</reference>
<evidence type="ECO:0000256" key="1">
    <source>
        <dbReference type="SAM" id="MobiDB-lite"/>
    </source>
</evidence>
<dbReference type="EMBL" id="UZAE01000262">
    <property type="protein sequence ID" value="VDN96689.1"/>
    <property type="molecule type" value="Genomic_DNA"/>
</dbReference>
<feature type="region of interest" description="Disordered" evidence="1">
    <location>
        <begin position="1"/>
        <end position="27"/>
    </location>
</feature>
<dbReference type="Proteomes" id="UP000278807">
    <property type="component" value="Unassembled WGS sequence"/>
</dbReference>
<name>A0A0R3T1R5_RODNA</name>
<feature type="compositionally biased region" description="Basic residues" evidence="1">
    <location>
        <begin position="227"/>
        <end position="243"/>
    </location>
</feature>